<dbReference type="PANTHER" id="PTHR30290">
    <property type="entry name" value="PERIPLASMIC BINDING COMPONENT OF ABC TRANSPORTER"/>
    <property type="match status" value="1"/>
</dbReference>
<evidence type="ECO:0000259" key="3">
    <source>
        <dbReference type="Pfam" id="PF00496"/>
    </source>
</evidence>
<dbReference type="PANTHER" id="PTHR30290:SF38">
    <property type="entry name" value="D,D-DIPEPTIDE-BINDING PERIPLASMIC PROTEIN DDPA-RELATED"/>
    <property type="match status" value="1"/>
</dbReference>
<dbReference type="Proteomes" id="UP000319578">
    <property type="component" value="Unassembled WGS sequence"/>
</dbReference>
<dbReference type="Gene3D" id="3.10.105.10">
    <property type="entry name" value="Dipeptide-binding Protein, Domain 3"/>
    <property type="match status" value="1"/>
</dbReference>
<dbReference type="Proteomes" id="UP000036834">
    <property type="component" value="Unassembled WGS sequence"/>
</dbReference>
<dbReference type="InterPro" id="IPR000914">
    <property type="entry name" value="SBP_5_dom"/>
</dbReference>
<keyword evidence="1 2" id="KW-0732">Signal</keyword>
<dbReference type="PROSITE" id="PS51257">
    <property type="entry name" value="PROKAR_LIPOPROTEIN"/>
    <property type="match status" value="1"/>
</dbReference>
<dbReference type="STRING" id="54915.ADS79_06380"/>
<dbReference type="Gene3D" id="3.40.190.10">
    <property type="entry name" value="Periplasmic binding protein-like II"/>
    <property type="match status" value="1"/>
</dbReference>
<dbReference type="InterPro" id="IPR039424">
    <property type="entry name" value="SBP_5"/>
</dbReference>
<dbReference type="AlphaFoldDB" id="A0A0K9YY36"/>
<evidence type="ECO:0000313" key="6">
    <source>
        <dbReference type="Proteomes" id="UP000036834"/>
    </source>
</evidence>
<dbReference type="PIRSF" id="PIRSF002741">
    <property type="entry name" value="MppA"/>
    <property type="match status" value="1"/>
</dbReference>
<dbReference type="GO" id="GO:1904680">
    <property type="term" value="F:peptide transmembrane transporter activity"/>
    <property type="evidence" value="ECO:0007669"/>
    <property type="project" value="TreeGrafter"/>
</dbReference>
<protein>
    <submittedName>
        <fullName evidence="5">Peptide ABC transporter substrate-binding protein</fullName>
    </submittedName>
</protein>
<name>A0A0K9YY36_9BACL</name>
<keyword evidence="7" id="KW-1185">Reference proteome</keyword>
<gene>
    <name evidence="5" type="ORF">ADS79_06380</name>
    <name evidence="4" type="ORF">BRE01_33160</name>
</gene>
<organism evidence="5 6">
    <name type="scientific">Brevibacillus reuszeri</name>
    <dbReference type="NCBI Taxonomy" id="54915"/>
    <lineage>
        <taxon>Bacteria</taxon>
        <taxon>Bacillati</taxon>
        <taxon>Bacillota</taxon>
        <taxon>Bacilli</taxon>
        <taxon>Bacillales</taxon>
        <taxon>Paenibacillaceae</taxon>
        <taxon>Brevibacillus</taxon>
    </lineage>
</organism>
<feature type="chain" id="PRO_5005533737" evidence="2">
    <location>
        <begin position="30"/>
        <end position="531"/>
    </location>
</feature>
<dbReference type="SUPFAM" id="SSF53850">
    <property type="entry name" value="Periplasmic binding protein-like II"/>
    <property type="match status" value="1"/>
</dbReference>
<dbReference type="GO" id="GO:0043190">
    <property type="term" value="C:ATP-binding cassette (ABC) transporter complex"/>
    <property type="evidence" value="ECO:0007669"/>
    <property type="project" value="InterPro"/>
</dbReference>
<dbReference type="EMBL" id="BJON01000013">
    <property type="protein sequence ID" value="GED69614.1"/>
    <property type="molecule type" value="Genomic_DNA"/>
</dbReference>
<evidence type="ECO:0000313" key="5">
    <source>
        <dbReference type="EMBL" id="KNB73567.1"/>
    </source>
</evidence>
<accession>A0A0K9YY36</accession>
<evidence type="ECO:0000256" key="2">
    <source>
        <dbReference type="SAM" id="SignalP"/>
    </source>
</evidence>
<comment type="caution">
    <text evidence="5">The sequence shown here is derived from an EMBL/GenBank/DDBJ whole genome shotgun (WGS) entry which is preliminary data.</text>
</comment>
<dbReference type="OrthoDB" id="9796817at2"/>
<reference evidence="6" key="1">
    <citation type="submission" date="2015-07" db="EMBL/GenBank/DDBJ databases">
        <title>Genome sequencing project for genomic taxonomy and phylogenomics of Bacillus-like bacteria.</title>
        <authorList>
            <person name="Liu B."/>
            <person name="Wang J."/>
            <person name="Zhu Y."/>
            <person name="Liu G."/>
            <person name="Chen Q."/>
            <person name="Chen Z."/>
            <person name="Lan J."/>
            <person name="Che J."/>
            <person name="Ge C."/>
            <person name="Shi H."/>
            <person name="Pan Z."/>
            <person name="Liu X."/>
        </authorList>
    </citation>
    <scope>NUCLEOTIDE SEQUENCE [LARGE SCALE GENOMIC DNA]</scope>
    <source>
        <strain evidence="6">DSM 9887</strain>
    </source>
</reference>
<dbReference type="RefSeq" id="WP_049737571.1">
    <property type="nucleotide sequence ID" value="NZ_BJON01000013.1"/>
</dbReference>
<evidence type="ECO:0000256" key="1">
    <source>
        <dbReference type="ARBA" id="ARBA00022729"/>
    </source>
</evidence>
<dbReference type="CDD" id="cd08502">
    <property type="entry name" value="PBP2_NikA_DppA_OppA_like_16"/>
    <property type="match status" value="1"/>
</dbReference>
<dbReference type="GO" id="GO:0042597">
    <property type="term" value="C:periplasmic space"/>
    <property type="evidence" value="ECO:0007669"/>
    <property type="project" value="UniProtKB-ARBA"/>
</dbReference>
<evidence type="ECO:0000313" key="4">
    <source>
        <dbReference type="EMBL" id="GED69614.1"/>
    </source>
</evidence>
<evidence type="ECO:0000313" key="7">
    <source>
        <dbReference type="Proteomes" id="UP000319578"/>
    </source>
</evidence>
<feature type="signal peptide" evidence="2">
    <location>
        <begin position="1"/>
        <end position="29"/>
    </location>
</feature>
<dbReference type="GO" id="GO:0015833">
    <property type="term" value="P:peptide transport"/>
    <property type="evidence" value="ECO:0007669"/>
    <property type="project" value="TreeGrafter"/>
</dbReference>
<dbReference type="PATRIC" id="fig|54915.3.peg.6696"/>
<feature type="domain" description="Solute-binding protein family 5" evidence="3">
    <location>
        <begin position="90"/>
        <end position="448"/>
    </location>
</feature>
<sequence>MIKKPVGILLTLVLSVTLSLLGCSSSSPSANHSSQTNEQAEVVPKDKNELRVALSVSPPSIDLVKTSTTVALQVGWHIFEPLVTLDKDYKPTPMLAKSFEVSEDGKEVTFTLREGITFHNGKTLGVEDVIASLNRWKELSPNGKTALVGATISSKENDKVVITLEKPSGTLLTSLAFPQQGAVIMPKEVIDAATEEGVKEYIGTGPFKFVEWKQDQYILLEKFADYKALSEPANGLGGKKEAKVDRIYFHTVPDAATRVAGLQSGEYDFADELPYDNYEQLKADPNLVTVVAKPQKYVGLIFNKKQGLFSSAVARQAVNAALDQEVIMIGITGNPDFFRLDHSLMFAEQPWHSDAGKEKYNQKNPELAKKLLNEAGYKGEPVTIITTKDYDYIYKSSLMVKDHLEKIGVKVNFELYDWPTMVSKRSDETKWNIFFTGFPTYTNPVQTLYLDSRNKWPGWYNNPEMDALLDELRHTIKFEDQKAIFDKIQTLYWEDLPSVKLGDLHGLAAHRNYVKGYQYFMDSPFWNVSVQ</sequence>
<dbReference type="InterPro" id="IPR030678">
    <property type="entry name" value="Peptide/Ni-bd"/>
</dbReference>
<dbReference type="EMBL" id="LGIQ01000005">
    <property type="protein sequence ID" value="KNB73567.1"/>
    <property type="molecule type" value="Genomic_DNA"/>
</dbReference>
<dbReference type="Pfam" id="PF00496">
    <property type="entry name" value="SBP_bac_5"/>
    <property type="match status" value="1"/>
</dbReference>
<reference evidence="4 7" key="3">
    <citation type="submission" date="2019-06" db="EMBL/GenBank/DDBJ databases">
        <title>Whole genome shotgun sequence of Brevibacillus reuszeri NBRC 15719.</title>
        <authorList>
            <person name="Hosoyama A."/>
            <person name="Uohara A."/>
            <person name="Ohji S."/>
            <person name="Ichikawa N."/>
        </authorList>
    </citation>
    <scope>NUCLEOTIDE SEQUENCE [LARGE SCALE GENOMIC DNA]</scope>
    <source>
        <strain evidence="4 7">NBRC 15719</strain>
    </source>
</reference>
<reference evidence="5" key="2">
    <citation type="submission" date="2015-07" db="EMBL/GenBank/DDBJ databases">
        <title>MeaNS - Measles Nucleotide Surveillance Program.</title>
        <authorList>
            <person name="Tran T."/>
            <person name="Druce J."/>
        </authorList>
    </citation>
    <scope>NUCLEOTIDE SEQUENCE</scope>
    <source>
        <strain evidence="5">DSM 9887</strain>
    </source>
</reference>
<proteinExistence type="predicted"/>